<evidence type="ECO:0000256" key="10">
    <source>
        <dbReference type="ARBA" id="ARBA00023186"/>
    </source>
</evidence>
<dbReference type="NCBIfam" id="TIGR00548">
    <property type="entry name" value="lolB"/>
    <property type="match status" value="1"/>
</dbReference>
<comment type="function">
    <text evidence="13">Plays a critical role in the incorporation of lipoproteins in the outer membrane after they are released by the LolA protein.</text>
</comment>
<dbReference type="Proteomes" id="UP000645257">
    <property type="component" value="Unassembled WGS sequence"/>
</dbReference>
<dbReference type="GO" id="GO:0044874">
    <property type="term" value="P:lipoprotein localization to outer membrane"/>
    <property type="evidence" value="ECO:0007669"/>
    <property type="project" value="UniProtKB-UniRule"/>
</dbReference>
<dbReference type="InterPro" id="IPR004565">
    <property type="entry name" value="OM_lipoprot_LolB"/>
</dbReference>
<evidence type="ECO:0000256" key="6">
    <source>
        <dbReference type="ARBA" id="ARBA00022729"/>
    </source>
</evidence>
<dbReference type="AlphaFoldDB" id="A0A918NZP8"/>
<dbReference type="InterPro" id="IPR029046">
    <property type="entry name" value="LolA/LolB/LppX"/>
</dbReference>
<evidence type="ECO:0000256" key="12">
    <source>
        <dbReference type="ARBA" id="ARBA00023288"/>
    </source>
</evidence>
<comment type="similarity">
    <text evidence="2 13">Belongs to the LolB family.</text>
</comment>
<evidence type="ECO:0000256" key="11">
    <source>
        <dbReference type="ARBA" id="ARBA00023237"/>
    </source>
</evidence>
<comment type="caution">
    <text evidence="15">The sequence shown here is derived from an EMBL/GenBank/DDBJ whole genome shotgun (WGS) entry which is preliminary data.</text>
</comment>
<keyword evidence="16" id="KW-1185">Reference proteome</keyword>
<dbReference type="CDD" id="cd16326">
    <property type="entry name" value="LolB"/>
    <property type="match status" value="1"/>
</dbReference>
<evidence type="ECO:0000256" key="8">
    <source>
        <dbReference type="ARBA" id="ARBA00023136"/>
    </source>
</evidence>
<dbReference type="EMBL" id="BMYX01000003">
    <property type="protein sequence ID" value="GGY08500.1"/>
    <property type="molecule type" value="Genomic_DNA"/>
</dbReference>
<reference evidence="15" key="2">
    <citation type="submission" date="2020-09" db="EMBL/GenBank/DDBJ databases">
        <authorList>
            <person name="Sun Q."/>
            <person name="Kim S."/>
        </authorList>
    </citation>
    <scope>NUCLEOTIDE SEQUENCE</scope>
    <source>
        <strain evidence="15">KCTC 32182</strain>
    </source>
</reference>
<protein>
    <recommendedName>
        <fullName evidence="4 13">Outer-membrane lipoprotein LolB</fullName>
    </recommendedName>
</protein>
<name>A0A918NZP8_9NEIS</name>
<evidence type="ECO:0000256" key="14">
    <source>
        <dbReference type="SAM" id="SignalP"/>
    </source>
</evidence>
<proteinExistence type="inferred from homology"/>
<keyword evidence="10 13" id="KW-0143">Chaperone</keyword>
<dbReference type="Pfam" id="PF03550">
    <property type="entry name" value="LolB"/>
    <property type="match status" value="1"/>
</dbReference>
<keyword evidence="5 13" id="KW-0813">Transport</keyword>
<keyword evidence="11 13" id="KW-0998">Cell outer membrane</keyword>
<dbReference type="PROSITE" id="PS51257">
    <property type="entry name" value="PROKAR_LIPOPROTEIN"/>
    <property type="match status" value="1"/>
</dbReference>
<feature type="signal peptide" evidence="14">
    <location>
        <begin position="1"/>
        <end position="21"/>
    </location>
</feature>
<accession>A0A918NZP8</accession>
<gene>
    <name evidence="13 15" type="primary">lolB</name>
    <name evidence="15" type="ORF">GCM10011289_09070</name>
</gene>
<dbReference type="GO" id="GO:0015031">
    <property type="term" value="P:protein transport"/>
    <property type="evidence" value="ECO:0007669"/>
    <property type="project" value="UniProtKB-KW"/>
</dbReference>
<keyword evidence="8 13" id="KW-0472">Membrane</keyword>
<comment type="subunit">
    <text evidence="3 13">Monomer.</text>
</comment>
<keyword evidence="9 13" id="KW-0564">Palmitate</keyword>
<dbReference type="GO" id="GO:0009279">
    <property type="term" value="C:cell outer membrane"/>
    <property type="evidence" value="ECO:0007669"/>
    <property type="project" value="UniProtKB-SubCell"/>
</dbReference>
<evidence type="ECO:0000313" key="16">
    <source>
        <dbReference type="Proteomes" id="UP000645257"/>
    </source>
</evidence>
<feature type="chain" id="PRO_5037640673" description="Outer-membrane lipoprotein LolB" evidence="14">
    <location>
        <begin position="22"/>
        <end position="183"/>
    </location>
</feature>
<reference evidence="15" key="1">
    <citation type="journal article" date="2014" name="Int. J. Syst. Evol. Microbiol.">
        <title>Complete genome sequence of Corynebacterium casei LMG S-19264T (=DSM 44701T), isolated from a smear-ripened cheese.</title>
        <authorList>
            <consortium name="US DOE Joint Genome Institute (JGI-PGF)"/>
            <person name="Walter F."/>
            <person name="Albersmeier A."/>
            <person name="Kalinowski J."/>
            <person name="Ruckert C."/>
        </authorList>
    </citation>
    <scope>NUCLEOTIDE SEQUENCE</scope>
    <source>
        <strain evidence="15">KCTC 32182</strain>
    </source>
</reference>
<keyword evidence="7 13" id="KW-0653">Protein transport</keyword>
<comment type="subcellular location">
    <subcellularLocation>
        <location evidence="1 13">Cell outer membrane</location>
        <topology evidence="1 13">Lipid-anchor</topology>
    </subcellularLocation>
</comment>
<keyword evidence="6 13" id="KW-0732">Signal</keyword>
<dbReference type="SUPFAM" id="SSF89392">
    <property type="entry name" value="Prokaryotic lipoproteins and lipoprotein localization factors"/>
    <property type="match status" value="1"/>
</dbReference>
<keyword evidence="12 13" id="KW-0449">Lipoprotein</keyword>
<evidence type="ECO:0000256" key="9">
    <source>
        <dbReference type="ARBA" id="ARBA00023139"/>
    </source>
</evidence>
<sequence length="183" mass="20270">MRRALAIALLAAAALGLTGCASETVWRPVVENRDATDAPFDVTGRLSVNFDGKGQMAGFDWRHQPGRDELDVKTPLGSTVARLVRDVSGVELTSDGKTYRAPDVDTLTEERLGFPLPMANLAWWVRGRAAPGAAAETLPDGTLVQDGWRIRFTRDADQPSPYPKRIDLSRERLTLRLVMQQWR</sequence>
<evidence type="ECO:0000256" key="13">
    <source>
        <dbReference type="HAMAP-Rule" id="MF_00233"/>
    </source>
</evidence>
<evidence type="ECO:0000256" key="3">
    <source>
        <dbReference type="ARBA" id="ARBA00011245"/>
    </source>
</evidence>
<dbReference type="Gene3D" id="2.50.20.10">
    <property type="entry name" value="Lipoprotein localisation LolA/LolB/LppX"/>
    <property type="match status" value="1"/>
</dbReference>
<evidence type="ECO:0000256" key="7">
    <source>
        <dbReference type="ARBA" id="ARBA00022927"/>
    </source>
</evidence>
<dbReference type="HAMAP" id="MF_00233">
    <property type="entry name" value="LolB"/>
    <property type="match status" value="1"/>
</dbReference>
<evidence type="ECO:0000256" key="5">
    <source>
        <dbReference type="ARBA" id="ARBA00022448"/>
    </source>
</evidence>
<evidence type="ECO:0000256" key="2">
    <source>
        <dbReference type="ARBA" id="ARBA00009696"/>
    </source>
</evidence>
<evidence type="ECO:0000313" key="15">
    <source>
        <dbReference type="EMBL" id="GGY08500.1"/>
    </source>
</evidence>
<organism evidence="15 16">
    <name type="scientific">Paludibacterium paludis</name>
    <dbReference type="NCBI Taxonomy" id="1225769"/>
    <lineage>
        <taxon>Bacteria</taxon>
        <taxon>Pseudomonadati</taxon>
        <taxon>Pseudomonadota</taxon>
        <taxon>Betaproteobacteria</taxon>
        <taxon>Neisseriales</taxon>
        <taxon>Chromobacteriaceae</taxon>
        <taxon>Paludibacterium</taxon>
    </lineage>
</organism>
<evidence type="ECO:0000256" key="1">
    <source>
        <dbReference type="ARBA" id="ARBA00004459"/>
    </source>
</evidence>
<dbReference type="RefSeq" id="WP_189531673.1">
    <property type="nucleotide sequence ID" value="NZ_BMYX01000003.1"/>
</dbReference>
<evidence type="ECO:0000256" key="4">
    <source>
        <dbReference type="ARBA" id="ARBA00016202"/>
    </source>
</evidence>